<gene>
    <name evidence="7" type="ORF">SAMN02910314_00694</name>
</gene>
<evidence type="ECO:0000259" key="6">
    <source>
        <dbReference type="Pfam" id="PF12698"/>
    </source>
</evidence>
<feature type="transmembrane region" description="Helical" evidence="5">
    <location>
        <begin position="365"/>
        <end position="387"/>
    </location>
</feature>
<proteinExistence type="predicted"/>
<dbReference type="RefSeq" id="WP_066661246.1">
    <property type="nucleotide sequence ID" value="NZ_CP011402.1"/>
</dbReference>
<feature type="transmembrane region" description="Helical" evidence="5">
    <location>
        <begin position="193"/>
        <end position="214"/>
    </location>
</feature>
<protein>
    <submittedName>
        <fullName evidence="7">ABC-type multidrug transport system, permease component</fullName>
    </submittedName>
</protein>
<feature type="domain" description="ABC-2 type transporter transmembrane" evidence="6">
    <location>
        <begin position="16"/>
        <end position="383"/>
    </location>
</feature>
<reference evidence="8" key="1">
    <citation type="submission" date="2016-10" db="EMBL/GenBank/DDBJ databases">
        <authorList>
            <person name="Varghese N."/>
        </authorList>
    </citation>
    <scope>NUCLEOTIDE SEQUENCE [LARGE SCALE GENOMIC DNA]</scope>
    <source>
        <strain evidence="8">DSM 21843</strain>
    </source>
</reference>
<dbReference type="InterPro" id="IPR051328">
    <property type="entry name" value="T7SS_ABC-Transporter"/>
</dbReference>
<feature type="transmembrane region" description="Helical" evidence="5">
    <location>
        <begin position="235"/>
        <end position="264"/>
    </location>
</feature>
<keyword evidence="8" id="KW-1185">Reference proteome</keyword>
<dbReference type="EMBL" id="FOEC01000003">
    <property type="protein sequence ID" value="SEO62391.1"/>
    <property type="molecule type" value="Genomic_DNA"/>
</dbReference>
<evidence type="ECO:0000256" key="4">
    <source>
        <dbReference type="ARBA" id="ARBA00023136"/>
    </source>
</evidence>
<evidence type="ECO:0000313" key="8">
    <source>
        <dbReference type="Proteomes" id="UP000182975"/>
    </source>
</evidence>
<evidence type="ECO:0000256" key="3">
    <source>
        <dbReference type="ARBA" id="ARBA00022989"/>
    </source>
</evidence>
<evidence type="ECO:0000256" key="2">
    <source>
        <dbReference type="ARBA" id="ARBA00022692"/>
    </source>
</evidence>
<dbReference type="InterPro" id="IPR013525">
    <property type="entry name" value="ABC2_TM"/>
</dbReference>
<organism evidence="7 8">
    <name type="scientific">Denitrobacterium detoxificans</name>
    <dbReference type="NCBI Taxonomy" id="79604"/>
    <lineage>
        <taxon>Bacteria</taxon>
        <taxon>Bacillati</taxon>
        <taxon>Actinomycetota</taxon>
        <taxon>Coriobacteriia</taxon>
        <taxon>Eggerthellales</taxon>
        <taxon>Eggerthellaceae</taxon>
        <taxon>Denitrobacterium</taxon>
    </lineage>
</organism>
<dbReference type="Pfam" id="PF12698">
    <property type="entry name" value="ABC2_membrane_3"/>
    <property type="match status" value="1"/>
</dbReference>
<dbReference type="AlphaFoldDB" id="A0A172RXF1"/>
<name>A0A172RXF1_9ACTN</name>
<dbReference type="PANTHER" id="PTHR43077">
    <property type="entry name" value="TRANSPORT PERMEASE YVFS-RELATED"/>
    <property type="match status" value="1"/>
</dbReference>
<accession>A0A172RXF1</accession>
<comment type="subcellular location">
    <subcellularLocation>
        <location evidence="1">Membrane</location>
        <topology evidence="1">Multi-pass membrane protein</topology>
    </subcellularLocation>
</comment>
<evidence type="ECO:0000256" key="5">
    <source>
        <dbReference type="SAM" id="Phobius"/>
    </source>
</evidence>
<keyword evidence="3 5" id="KW-1133">Transmembrane helix</keyword>
<evidence type="ECO:0000256" key="1">
    <source>
        <dbReference type="ARBA" id="ARBA00004141"/>
    </source>
</evidence>
<dbReference type="KEGG" id="ddt:AAY81_03110"/>
<dbReference type="PANTHER" id="PTHR43077:SF10">
    <property type="entry name" value="TRANSPORT PERMEASE PROTEIN"/>
    <property type="match status" value="1"/>
</dbReference>
<evidence type="ECO:0000313" key="7">
    <source>
        <dbReference type="EMBL" id="SEO62391.1"/>
    </source>
</evidence>
<dbReference type="GO" id="GO:0016020">
    <property type="term" value="C:membrane"/>
    <property type="evidence" value="ECO:0007669"/>
    <property type="project" value="UniProtKB-SubCell"/>
</dbReference>
<dbReference type="Proteomes" id="UP000182975">
    <property type="component" value="Unassembled WGS sequence"/>
</dbReference>
<feature type="transmembrane region" description="Helical" evidence="5">
    <location>
        <begin position="18"/>
        <end position="37"/>
    </location>
</feature>
<feature type="transmembrane region" description="Helical" evidence="5">
    <location>
        <begin position="303"/>
        <end position="322"/>
    </location>
</feature>
<dbReference type="PATRIC" id="fig|79604.3.peg.632"/>
<keyword evidence="4 5" id="KW-0472">Membrane</keyword>
<feature type="transmembrane region" description="Helical" evidence="5">
    <location>
        <begin position="276"/>
        <end position="296"/>
    </location>
</feature>
<keyword evidence="2 5" id="KW-0812">Transmembrane</keyword>
<dbReference type="GO" id="GO:0140359">
    <property type="term" value="F:ABC-type transporter activity"/>
    <property type="evidence" value="ECO:0007669"/>
    <property type="project" value="InterPro"/>
</dbReference>
<sequence>MINTFKYTVLSILRERSVVIWVILFPLVLATLFNAMFSGLDDAAYDLPVIPVAVVDESEGQAGDAFDATMDALSDGDDALLSATYVDSVDEARALLKSGDTIGAITLDAEGYPSLELSPSVGDVGTSMEQVKRTVLADVIDDFCRSRAAAEDIIANDPAALANADVVDSFSDHSAYTQELAITHSKTRESVRYFYALLGFAALMAAMVGLNAVSRVQPNISPLGARRALSGTSRARMLVGCILASWVVSFCALLVAFAYIRFVLGVEFGGREGECVLGLAVAALMSTSLGALIGAIPGVPFSARGGMLTGITCLLSLFAGLYGTPSMHLADQIAHDAPWMALVNPAKQVTDLFYSLYVYTDLTPFFQTMGVLLVATAVFALAAGLLMRRQRYASL</sequence>
<dbReference type="STRING" id="79604.AAY81_03110"/>